<gene>
    <name evidence="1" type="ORF">MACH08_23750</name>
</gene>
<evidence type="ECO:0000313" key="2">
    <source>
        <dbReference type="Proteomes" id="UP001275436"/>
    </source>
</evidence>
<proteinExistence type="predicted"/>
<reference evidence="1 2" key="1">
    <citation type="submission" date="2023-02" db="EMBL/GenBank/DDBJ databases">
        <title>Oceanobacillus kimchii IFOP_LL358 isolated form Alexandrium catenella lab strain.</title>
        <authorList>
            <person name="Gajardo G."/>
            <person name="Ueki S."/>
            <person name="Maruyama F."/>
        </authorList>
    </citation>
    <scope>NUCLEOTIDE SEQUENCE [LARGE SCALE GENOMIC DNA]</scope>
    <source>
        <strain evidence="1 2">IFOP_LL358</strain>
    </source>
</reference>
<evidence type="ECO:0000313" key="1">
    <source>
        <dbReference type="EMBL" id="GLO66591.1"/>
    </source>
</evidence>
<protein>
    <recommendedName>
        <fullName evidence="3">LysM domain-containing protein</fullName>
    </recommendedName>
</protein>
<accession>A0ABQ5TI91</accession>
<keyword evidence="2" id="KW-1185">Reference proteome</keyword>
<comment type="caution">
    <text evidence="1">The sequence shown here is derived from an EMBL/GenBank/DDBJ whole genome shotgun (WGS) entry which is preliminary data.</text>
</comment>
<dbReference type="Proteomes" id="UP001275436">
    <property type="component" value="Unassembled WGS sequence"/>
</dbReference>
<evidence type="ECO:0008006" key="3">
    <source>
        <dbReference type="Google" id="ProtNLM"/>
    </source>
</evidence>
<organism evidence="1 2">
    <name type="scientific">Oceanobacillus kimchii</name>
    <dbReference type="NCBI Taxonomy" id="746691"/>
    <lineage>
        <taxon>Bacteria</taxon>
        <taxon>Bacillati</taxon>
        <taxon>Bacillota</taxon>
        <taxon>Bacilli</taxon>
        <taxon>Bacillales</taxon>
        <taxon>Bacillaceae</taxon>
        <taxon>Oceanobacillus</taxon>
    </lineage>
</organism>
<sequence length="107" mass="12394">MHPFKKLLLSILIILVLISIFQDLTNINNNDFTKEPSVRSQHAQFNIIPVKVLPGDTVLSIIESLHQGRTSEIKIDKLLKEFRNLNPTTEPTEIKIDHVYYFPLEKE</sequence>
<dbReference type="RefSeq" id="WP_017797049.1">
    <property type="nucleotide sequence ID" value="NZ_BSKO01000001.1"/>
</dbReference>
<name>A0ABQ5TI91_9BACI</name>
<dbReference type="EMBL" id="BSKO01000001">
    <property type="protein sequence ID" value="GLO66591.1"/>
    <property type="molecule type" value="Genomic_DNA"/>
</dbReference>